<keyword evidence="3" id="KW-1185">Reference proteome</keyword>
<proteinExistence type="predicted"/>
<feature type="signal peptide" evidence="1">
    <location>
        <begin position="1"/>
        <end position="18"/>
    </location>
</feature>
<dbReference type="InterPro" id="IPR013424">
    <property type="entry name" value="Ice-binding_C"/>
</dbReference>
<name>A0A0J8H1F8_9ALTE</name>
<organism evidence="2 3">
    <name type="scientific">Catenovulum maritimum</name>
    <dbReference type="NCBI Taxonomy" id="1513271"/>
    <lineage>
        <taxon>Bacteria</taxon>
        <taxon>Pseudomonadati</taxon>
        <taxon>Pseudomonadota</taxon>
        <taxon>Gammaproteobacteria</taxon>
        <taxon>Alteromonadales</taxon>
        <taxon>Alteromonadaceae</taxon>
        <taxon>Catenovulum</taxon>
    </lineage>
</organism>
<dbReference type="AlphaFoldDB" id="A0A0J8H1F8"/>
<dbReference type="Proteomes" id="UP000037600">
    <property type="component" value="Unassembled WGS sequence"/>
</dbReference>
<comment type="caution">
    <text evidence="2">The sequence shown here is derived from an EMBL/GenBank/DDBJ whole genome shotgun (WGS) entry which is preliminary data.</text>
</comment>
<protein>
    <recommendedName>
        <fullName evidence="4">PEP-CTERM protein-sorting domain-containing protein</fullName>
    </recommendedName>
</protein>
<evidence type="ECO:0000313" key="2">
    <source>
        <dbReference type="EMBL" id="KMT66858.1"/>
    </source>
</evidence>
<dbReference type="NCBIfam" id="TIGR02595">
    <property type="entry name" value="PEP_CTERM"/>
    <property type="match status" value="1"/>
</dbReference>
<gene>
    <name evidence="2" type="ORF">XM47_01735</name>
</gene>
<keyword evidence="1" id="KW-0732">Signal</keyword>
<dbReference type="SUPFAM" id="SSF49384">
    <property type="entry name" value="Carbohydrate-binding domain"/>
    <property type="match status" value="1"/>
</dbReference>
<accession>A0A0J8H1F8</accession>
<dbReference type="InterPro" id="IPR008965">
    <property type="entry name" value="CBM2/CBM3_carb-bd_dom_sf"/>
</dbReference>
<dbReference type="EMBL" id="LAZL01000002">
    <property type="protein sequence ID" value="KMT66858.1"/>
    <property type="molecule type" value="Genomic_DNA"/>
</dbReference>
<evidence type="ECO:0008006" key="4">
    <source>
        <dbReference type="Google" id="ProtNLM"/>
    </source>
</evidence>
<reference evidence="2 3" key="1">
    <citation type="submission" date="2015-04" db="EMBL/GenBank/DDBJ databases">
        <title>Draft Genome Sequence of the Novel Agar-Digesting Marine Bacterium Q1.</title>
        <authorList>
            <person name="Li Y."/>
            <person name="Li D."/>
            <person name="Chen G."/>
            <person name="Du Z."/>
        </authorList>
    </citation>
    <scope>NUCLEOTIDE SEQUENCE [LARGE SCALE GENOMIC DNA]</scope>
    <source>
        <strain evidence="2 3">Q1</strain>
    </source>
</reference>
<dbReference type="RefSeq" id="WP_048688685.1">
    <property type="nucleotide sequence ID" value="NZ_KQ130482.1"/>
</dbReference>
<feature type="chain" id="PRO_5005298746" description="PEP-CTERM protein-sorting domain-containing protein" evidence="1">
    <location>
        <begin position="19"/>
        <end position="176"/>
    </location>
</feature>
<dbReference type="PATRIC" id="fig|1513271.3.peg.367"/>
<dbReference type="OrthoDB" id="6335362at2"/>
<dbReference type="Gene3D" id="2.60.40.680">
    <property type="match status" value="1"/>
</dbReference>
<evidence type="ECO:0000256" key="1">
    <source>
        <dbReference type="SAM" id="SignalP"/>
    </source>
</evidence>
<evidence type="ECO:0000313" key="3">
    <source>
        <dbReference type="Proteomes" id="UP000037600"/>
    </source>
</evidence>
<dbReference type="GO" id="GO:0030246">
    <property type="term" value="F:carbohydrate binding"/>
    <property type="evidence" value="ECO:0007669"/>
    <property type="project" value="InterPro"/>
</dbReference>
<sequence>MKLYSILLTLFLAFNANAGLITTQADKDSYTAGETVTVDFFVNDANPYIDFLQFDFGFDDSQLSFIDFSWMDSDEIYNFGASGDAYLASADELYLDVLFLDGFAAELGTSFRLGHVQFEALVDSASPEFTLLDQFVSDINFVEIPVEQHQVSVPEPSTLAFFPLLAAMFWVRRKVK</sequence>